<reference evidence="1" key="2">
    <citation type="submission" date="2018-03" db="EMBL/GenBank/DDBJ databases">
        <title>The Triticum urartu genome reveals the dynamic nature of wheat genome evolution.</title>
        <authorList>
            <person name="Ling H."/>
            <person name="Ma B."/>
            <person name="Shi X."/>
            <person name="Liu H."/>
            <person name="Dong L."/>
            <person name="Sun H."/>
            <person name="Cao Y."/>
            <person name="Gao Q."/>
            <person name="Zheng S."/>
            <person name="Li Y."/>
            <person name="Yu Y."/>
            <person name="Du H."/>
            <person name="Qi M."/>
            <person name="Li Y."/>
            <person name="Yu H."/>
            <person name="Cui Y."/>
            <person name="Wang N."/>
            <person name="Chen C."/>
            <person name="Wu H."/>
            <person name="Zhao Y."/>
            <person name="Zhang J."/>
            <person name="Li Y."/>
            <person name="Zhou W."/>
            <person name="Zhang B."/>
            <person name="Hu W."/>
            <person name="Eijk M."/>
            <person name="Tang J."/>
            <person name="Witsenboer H."/>
            <person name="Zhao S."/>
            <person name="Li Z."/>
            <person name="Zhang A."/>
            <person name="Wang D."/>
            <person name="Liang C."/>
        </authorList>
    </citation>
    <scope>NUCLEOTIDE SEQUENCE [LARGE SCALE GENOMIC DNA]</scope>
    <source>
        <strain evidence="1">cv. G1812</strain>
    </source>
</reference>
<sequence length="63" mass="7690">MKQFKVSTAYSLSSFISWEGLRLKHTKQWMCFFIFRPKLRNGCRDPECDAKHWLCKWHVLKKL</sequence>
<name>A0A8R7UK80_TRIUA</name>
<reference evidence="2" key="1">
    <citation type="journal article" date="2013" name="Nature">
        <title>Draft genome of the wheat A-genome progenitor Triticum urartu.</title>
        <authorList>
            <person name="Ling H.Q."/>
            <person name="Zhao S."/>
            <person name="Liu D."/>
            <person name="Wang J."/>
            <person name="Sun H."/>
            <person name="Zhang C."/>
            <person name="Fan H."/>
            <person name="Li D."/>
            <person name="Dong L."/>
            <person name="Tao Y."/>
            <person name="Gao C."/>
            <person name="Wu H."/>
            <person name="Li Y."/>
            <person name="Cui Y."/>
            <person name="Guo X."/>
            <person name="Zheng S."/>
            <person name="Wang B."/>
            <person name="Yu K."/>
            <person name="Liang Q."/>
            <person name="Yang W."/>
            <person name="Lou X."/>
            <person name="Chen J."/>
            <person name="Feng M."/>
            <person name="Jian J."/>
            <person name="Zhang X."/>
            <person name="Luo G."/>
            <person name="Jiang Y."/>
            <person name="Liu J."/>
            <person name="Wang Z."/>
            <person name="Sha Y."/>
            <person name="Zhang B."/>
            <person name="Wu H."/>
            <person name="Tang D."/>
            <person name="Shen Q."/>
            <person name="Xue P."/>
            <person name="Zou S."/>
            <person name="Wang X."/>
            <person name="Liu X."/>
            <person name="Wang F."/>
            <person name="Yang Y."/>
            <person name="An X."/>
            <person name="Dong Z."/>
            <person name="Zhang K."/>
            <person name="Zhang X."/>
            <person name="Luo M.C."/>
            <person name="Dvorak J."/>
            <person name="Tong Y."/>
            <person name="Wang J."/>
            <person name="Yang H."/>
            <person name="Li Z."/>
            <person name="Wang D."/>
            <person name="Zhang A."/>
            <person name="Wang J."/>
        </authorList>
    </citation>
    <scope>NUCLEOTIDE SEQUENCE</scope>
    <source>
        <strain evidence="2">cv. G1812</strain>
    </source>
</reference>
<reference evidence="1" key="3">
    <citation type="submission" date="2022-06" db="UniProtKB">
        <authorList>
            <consortium name="EnsemblPlants"/>
        </authorList>
    </citation>
    <scope>IDENTIFICATION</scope>
</reference>
<evidence type="ECO:0000313" key="2">
    <source>
        <dbReference type="Proteomes" id="UP000015106"/>
    </source>
</evidence>
<keyword evidence="2" id="KW-1185">Reference proteome</keyword>
<evidence type="ECO:0000313" key="1">
    <source>
        <dbReference type="EnsemblPlants" id="TuG1812G0500002910.01.T01.cds372692"/>
    </source>
</evidence>
<dbReference type="Proteomes" id="UP000015106">
    <property type="component" value="Chromosome 5"/>
</dbReference>
<dbReference type="EnsemblPlants" id="TuG1812G0500002910.01.T01">
    <property type="protein sequence ID" value="TuG1812G0500002910.01.T01.cds372692"/>
    <property type="gene ID" value="TuG1812G0500002910.01"/>
</dbReference>
<accession>A0A8R7UK80</accession>
<proteinExistence type="predicted"/>
<dbReference type="Gramene" id="TuG1812G0500002910.01.T01">
    <property type="protein sequence ID" value="TuG1812G0500002910.01.T01.cds372692"/>
    <property type="gene ID" value="TuG1812G0500002910.01"/>
</dbReference>
<protein>
    <submittedName>
        <fullName evidence="1">Uncharacterized protein</fullName>
    </submittedName>
</protein>
<organism evidence="1 2">
    <name type="scientific">Triticum urartu</name>
    <name type="common">Red wild einkorn</name>
    <name type="synonym">Crithodium urartu</name>
    <dbReference type="NCBI Taxonomy" id="4572"/>
    <lineage>
        <taxon>Eukaryota</taxon>
        <taxon>Viridiplantae</taxon>
        <taxon>Streptophyta</taxon>
        <taxon>Embryophyta</taxon>
        <taxon>Tracheophyta</taxon>
        <taxon>Spermatophyta</taxon>
        <taxon>Magnoliopsida</taxon>
        <taxon>Liliopsida</taxon>
        <taxon>Poales</taxon>
        <taxon>Poaceae</taxon>
        <taxon>BOP clade</taxon>
        <taxon>Pooideae</taxon>
        <taxon>Triticodae</taxon>
        <taxon>Triticeae</taxon>
        <taxon>Triticinae</taxon>
        <taxon>Triticum</taxon>
    </lineage>
</organism>
<dbReference type="AlphaFoldDB" id="A0A8R7UK80"/>